<comment type="similarity">
    <text evidence="4">Belongs to the 5'-3' exonuclease family.</text>
</comment>
<accession>A0A9P6GYS0</accession>
<evidence type="ECO:0000259" key="6">
    <source>
        <dbReference type="Pfam" id="PF17846"/>
    </source>
</evidence>
<dbReference type="EMBL" id="SBJO01000144">
    <property type="protein sequence ID" value="KAF9762680.1"/>
    <property type="molecule type" value="Genomic_DNA"/>
</dbReference>
<keyword evidence="1" id="KW-0540">Nuclease</keyword>
<evidence type="ECO:0000256" key="1">
    <source>
        <dbReference type="ARBA" id="ARBA00022722"/>
    </source>
</evidence>
<comment type="caution">
    <text evidence="7">The sequence shown here is derived from an EMBL/GenBank/DDBJ whole genome shotgun (WGS) entry which is preliminary data.</text>
</comment>
<dbReference type="GO" id="GO:0005634">
    <property type="term" value="C:nucleus"/>
    <property type="evidence" value="ECO:0007669"/>
    <property type="project" value="TreeGrafter"/>
</dbReference>
<evidence type="ECO:0000256" key="3">
    <source>
        <dbReference type="ARBA" id="ARBA00022839"/>
    </source>
</evidence>
<feature type="domain" description="Xrn1 helical" evidence="6">
    <location>
        <begin position="391"/>
        <end position="590"/>
    </location>
</feature>
<dbReference type="Proteomes" id="UP000740883">
    <property type="component" value="Unassembled WGS sequence"/>
</dbReference>
<organism evidence="7 8">
    <name type="scientific">Nosema granulosis</name>
    <dbReference type="NCBI Taxonomy" id="83296"/>
    <lineage>
        <taxon>Eukaryota</taxon>
        <taxon>Fungi</taxon>
        <taxon>Fungi incertae sedis</taxon>
        <taxon>Microsporidia</taxon>
        <taxon>Nosematidae</taxon>
        <taxon>Nosema</taxon>
    </lineage>
</organism>
<evidence type="ECO:0000313" key="7">
    <source>
        <dbReference type="EMBL" id="KAF9762680.1"/>
    </source>
</evidence>
<evidence type="ECO:0000313" key="8">
    <source>
        <dbReference type="Proteomes" id="UP000740883"/>
    </source>
</evidence>
<protein>
    <submittedName>
        <fullName evidence="7">5'-3' exoribonuclease 4</fullName>
    </submittedName>
</protein>
<dbReference type="Gene3D" id="3.40.50.12390">
    <property type="match status" value="2"/>
</dbReference>
<dbReference type="Pfam" id="PF03159">
    <property type="entry name" value="XRN_N"/>
    <property type="match status" value="1"/>
</dbReference>
<evidence type="ECO:0000256" key="2">
    <source>
        <dbReference type="ARBA" id="ARBA00022801"/>
    </source>
</evidence>
<dbReference type="GO" id="GO:0003723">
    <property type="term" value="F:RNA binding"/>
    <property type="evidence" value="ECO:0007669"/>
    <property type="project" value="TreeGrafter"/>
</dbReference>
<dbReference type="AlphaFoldDB" id="A0A9P6GYS0"/>
<keyword evidence="8" id="KW-1185">Reference proteome</keyword>
<dbReference type="Gene3D" id="1.25.40.1050">
    <property type="match status" value="1"/>
</dbReference>
<reference evidence="7 8" key="1">
    <citation type="journal article" date="2020" name="Genome Biol. Evol.">
        <title>Comparative genomics of strictly vertically transmitted, feminizing microsporidia endosymbionts of amphipod crustaceans.</title>
        <authorList>
            <person name="Cormier A."/>
            <person name="Chebbi M.A."/>
            <person name="Giraud I."/>
            <person name="Wattier R."/>
            <person name="Teixeira M."/>
            <person name="Gilbert C."/>
            <person name="Rigaud T."/>
            <person name="Cordaux R."/>
        </authorList>
    </citation>
    <scope>NUCLEOTIDE SEQUENCE [LARGE SCALE GENOMIC DNA]</scope>
    <source>
        <strain evidence="7 8">Ou3-Ou53</strain>
    </source>
</reference>
<proteinExistence type="inferred from homology"/>
<dbReference type="PANTHER" id="PTHR12341">
    <property type="entry name" value="5'-&gt;3' EXORIBONUCLEASE"/>
    <property type="match status" value="1"/>
</dbReference>
<dbReference type="GO" id="GO:0000956">
    <property type="term" value="P:nuclear-transcribed mRNA catabolic process"/>
    <property type="evidence" value="ECO:0007669"/>
    <property type="project" value="TreeGrafter"/>
</dbReference>
<evidence type="ECO:0000256" key="4">
    <source>
        <dbReference type="ARBA" id="ARBA00038299"/>
    </source>
</evidence>
<dbReference type="InterPro" id="IPR004859">
    <property type="entry name" value="Xrn1_N"/>
</dbReference>
<dbReference type="PANTHER" id="PTHR12341:SF7">
    <property type="entry name" value="5'-3' EXORIBONUCLEASE 1"/>
    <property type="match status" value="1"/>
</dbReference>
<evidence type="ECO:0000259" key="5">
    <source>
        <dbReference type="Pfam" id="PF03159"/>
    </source>
</evidence>
<keyword evidence="2" id="KW-0378">Hydrolase</keyword>
<dbReference type="Pfam" id="PF17846">
    <property type="entry name" value="XRN_M"/>
    <property type="match status" value="1"/>
</dbReference>
<dbReference type="InterPro" id="IPR027073">
    <property type="entry name" value="5_3_exoribonuclease"/>
</dbReference>
<feature type="domain" description="Xrn1 N-terminal" evidence="5">
    <location>
        <begin position="1"/>
        <end position="247"/>
    </location>
</feature>
<dbReference type="GO" id="GO:0004534">
    <property type="term" value="F:5'-3' RNA exonuclease activity"/>
    <property type="evidence" value="ECO:0007669"/>
    <property type="project" value="TreeGrafter"/>
</dbReference>
<dbReference type="CDD" id="cd18673">
    <property type="entry name" value="PIN_XRN1-2-like"/>
    <property type="match status" value="1"/>
</dbReference>
<dbReference type="OrthoDB" id="372487at2759"/>
<sequence>MGVPILFAWMNQKHSNCLKNTPPESVDNLYIDFNALIHNCYNPNLGSIEKIHSDMVDRLIATIDNLITRTKPKNILYIAVDGVAPGAKLAHQRGRRFKSACERHEEITIEAPTNSVETWDNVIVNNEEELMEKFEPEDEISIEDIPGTPSFDSNCISPGTELMEYLHEELLRVWQYKLSTDVKYKNLKIIYSSYLVPGEGEQKIVAFIRKYHPSNPKDVHVMYSPDGDVIFLGVGMLNVNFYIMREDTYNNINKKSTCGTCSKLGHTAFECGKPALYKFTYVDIPSFISVLCKDFALQIRGHFDKNRMLFDWILVCFMIGNDFIPGVPCLDIKTCSIESLTSLICRNFIKTREYLTRPDGNLNYHVLEVFLTSLSRLEDGYYVVKSRLLNRFSKETNREQIPLQTREGKLKYYNLKLHANNQDDIDNVCIEYITGMLWIFNYYIKGFTDWSWVYPFHFAPFASDLARVCRSSFKLKKGFPLSPFEQLLVLIPPQSKTLVPEKLRPLYDKYKSFFPTEVKIDMFDKYLPWAGVVMLPHMNFTPILRESRENINEMPVEVLKRNVTDSDLLIVNDKTIINTINRIYMNLKPFEKVLIGNLTVRTSSYHKSKFPEEELEYKDGSKFVNMSIISRIDKI</sequence>
<name>A0A9P6GYS0_9MICR</name>
<keyword evidence="3" id="KW-0269">Exonuclease</keyword>
<dbReference type="InterPro" id="IPR041412">
    <property type="entry name" value="Xrn1_helical"/>
</dbReference>
<gene>
    <name evidence="7" type="primary">XRN4</name>
    <name evidence="7" type="ORF">NGRA_1837</name>
</gene>